<keyword evidence="2 11" id="KW-0732">Signal</keyword>
<evidence type="ECO:0000259" key="12">
    <source>
        <dbReference type="Pfam" id="PF00768"/>
    </source>
</evidence>
<dbReference type="GO" id="GO:0008360">
    <property type="term" value="P:regulation of cell shape"/>
    <property type="evidence" value="ECO:0007669"/>
    <property type="project" value="UniProtKB-KW"/>
</dbReference>
<feature type="binding site" evidence="8">
    <location>
        <position position="336"/>
    </location>
    <ligand>
        <name>substrate</name>
    </ligand>
</feature>
<proteinExistence type="inferred from homology"/>
<evidence type="ECO:0000313" key="14">
    <source>
        <dbReference type="Proteomes" id="UP000316388"/>
    </source>
</evidence>
<evidence type="ECO:0000256" key="7">
    <source>
        <dbReference type="PIRSR" id="PIRSR618044-1"/>
    </source>
</evidence>
<evidence type="ECO:0000313" key="13">
    <source>
        <dbReference type="EMBL" id="TSE37607.1"/>
    </source>
</evidence>
<name>A0A554XP69_9BURK</name>
<evidence type="ECO:0000256" key="10">
    <source>
        <dbReference type="SAM" id="MobiDB-lite"/>
    </source>
</evidence>
<keyword evidence="3 13" id="KW-0378">Hydrolase</keyword>
<feature type="signal peptide" evidence="11">
    <location>
        <begin position="1"/>
        <end position="30"/>
    </location>
</feature>
<keyword evidence="5" id="KW-0573">Peptidoglycan synthesis</keyword>
<comment type="similarity">
    <text evidence="1 9">Belongs to the peptidase S11 family.</text>
</comment>
<dbReference type="GO" id="GO:0009002">
    <property type="term" value="F:serine-type D-Ala-D-Ala carboxypeptidase activity"/>
    <property type="evidence" value="ECO:0007669"/>
    <property type="project" value="InterPro"/>
</dbReference>
<feature type="region of interest" description="Disordered" evidence="10">
    <location>
        <begin position="39"/>
        <end position="89"/>
    </location>
</feature>
<dbReference type="InterPro" id="IPR012338">
    <property type="entry name" value="Beta-lactam/transpept-like"/>
</dbReference>
<feature type="domain" description="Peptidase S11 D-alanyl-D-alanine carboxypeptidase A N-terminal" evidence="12">
    <location>
        <begin position="144"/>
        <end position="366"/>
    </location>
</feature>
<dbReference type="GO" id="GO:0071555">
    <property type="term" value="P:cell wall organization"/>
    <property type="evidence" value="ECO:0007669"/>
    <property type="project" value="UniProtKB-KW"/>
</dbReference>
<dbReference type="AlphaFoldDB" id="A0A554XP69"/>
<evidence type="ECO:0000256" key="2">
    <source>
        <dbReference type="ARBA" id="ARBA00022729"/>
    </source>
</evidence>
<gene>
    <name evidence="13" type="primary">pbpG</name>
    <name evidence="13" type="ORF">Tfont_00897</name>
</gene>
<feature type="active site" description="Proton acceptor" evidence="7">
    <location>
        <position position="177"/>
    </location>
</feature>
<dbReference type="PRINTS" id="PR00725">
    <property type="entry name" value="DADACBPTASE1"/>
</dbReference>
<feature type="active site" evidence="7">
    <location>
        <position position="231"/>
    </location>
</feature>
<accession>A0A554XP69</accession>
<keyword evidence="4" id="KW-0133">Cell shape</keyword>
<reference evidence="13 14" key="1">
    <citation type="submission" date="2019-07" db="EMBL/GenBank/DDBJ databases">
        <title>Tepidimonas fonticaldi AT-A2 draft genome.</title>
        <authorList>
            <person name="Da Costa M.S."/>
            <person name="Froufe H.J.C."/>
            <person name="Egas C."/>
            <person name="Albuquerque L."/>
        </authorList>
    </citation>
    <scope>NUCLEOTIDE SEQUENCE [LARGE SCALE GENOMIC DNA]</scope>
    <source>
        <strain evidence="13 14">AT-A2</strain>
    </source>
</reference>
<feature type="compositionally biased region" description="Basic residues" evidence="10">
    <location>
        <begin position="44"/>
        <end position="67"/>
    </location>
</feature>
<evidence type="ECO:0000256" key="9">
    <source>
        <dbReference type="RuleBase" id="RU004016"/>
    </source>
</evidence>
<evidence type="ECO:0000256" key="5">
    <source>
        <dbReference type="ARBA" id="ARBA00022984"/>
    </source>
</evidence>
<dbReference type="InterPro" id="IPR001967">
    <property type="entry name" value="Peptidase_S11_N"/>
</dbReference>
<feature type="chain" id="PRO_5022158524" evidence="11">
    <location>
        <begin position="31"/>
        <end position="423"/>
    </location>
</feature>
<feature type="active site" description="Acyl-ester intermediate" evidence="7">
    <location>
        <position position="174"/>
    </location>
</feature>
<dbReference type="SUPFAM" id="SSF56601">
    <property type="entry name" value="beta-lactamase/transpeptidase-like"/>
    <property type="match status" value="1"/>
</dbReference>
<feature type="compositionally biased region" description="Low complexity" evidence="10">
    <location>
        <begin position="75"/>
        <end position="89"/>
    </location>
</feature>
<dbReference type="EMBL" id="VJOO01000005">
    <property type="protein sequence ID" value="TSE37607.1"/>
    <property type="molecule type" value="Genomic_DNA"/>
</dbReference>
<evidence type="ECO:0000256" key="3">
    <source>
        <dbReference type="ARBA" id="ARBA00022801"/>
    </source>
</evidence>
<dbReference type="Gene3D" id="3.40.710.10">
    <property type="entry name" value="DD-peptidase/beta-lactamase superfamily"/>
    <property type="match status" value="1"/>
</dbReference>
<sequence length="423" mass="44489">MNKTLLWGTRALVLALVGWGLSLPPQAAHAAAVAVSAKADRAKPPAKPRAKAAKAAKAAPRAKHRVQRTGERRAASAQPAAPKAQAALPAAAAPRAAAAPMPRTRATLVSASAGAAALSGAAYASAAAGGGADDMHALSLDPVRLNSNAVLVVDRDTNAVLVGKNDAAVLPIASLTKLMTGLVIADAGLPMDEILTITADDVDRLKGSGSRLAVGTRLSRAEALHLALMSSENRAAHALGRTYPGGIPAFVAAMNRKAAELGMSATRFVEPTGLSSDNQSSPRDLARLVSAAAERPVLRELTTSPEYELASGRRVVHYRNSNKLVRESEWDILLQKTGYIREAGRCVAMQVRLAGRDLIMVLMDAADSSARWTDAERLLRWLEQSLLRPGAGKREALMPERVSQPWGAMADPVADRWTERLPG</sequence>
<comment type="caution">
    <text evidence="13">The sequence shown here is derived from an EMBL/GenBank/DDBJ whole genome shotgun (WGS) entry which is preliminary data.</text>
</comment>
<dbReference type="EC" id="3.4.21.-" evidence="13"/>
<dbReference type="PANTHER" id="PTHR21581:SF26">
    <property type="entry name" value="D-ALANYL-D-ALANINE ENDOPEPTIDASE"/>
    <property type="match status" value="1"/>
</dbReference>
<organism evidence="13 14">
    <name type="scientific">Tepidimonas fonticaldi</name>
    <dbReference type="NCBI Taxonomy" id="1101373"/>
    <lineage>
        <taxon>Bacteria</taxon>
        <taxon>Pseudomonadati</taxon>
        <taxon>Pseudomonadota</taxon>
        <taxon>Betaproteobacteria</taxon>
        <taxon>Burkholderiales</taxon>
        <taxon>Tepidimonas</taxon>
    </lineage>
</organism>
<protein>
    <submittedName>
        <fullName evidence="13">D-alanyl-D-alanine endopeptidase</fullName>
        <ecNumber evidence="13">3.4.21.-</ecNumber>
    </submittedName>
</protein>
<evidence type="ECO:0000256" key="11">
    <source>
        <dbReference type="SAM" id="SignalP"/>
    </source>
</evidence>
<dbReference type="PANTHER" id="PTHR21581">
    <property type="entry name" value="D-ALANYL-D-ALANINE CARBOXYPEPTIDASE"/>
    <property type="match status" value="1"/>
</dbReference>
<dbReference type="GO" id="GO:0006508">
    <property type="term" value="P:proteolysis"/>
    <property type="evidence" value="ECO:0007669"/>
    <property type="project" value="InterPro"/>
</dbReference>
<evidence type="ECO:0000256" key="1">
    <source>
        <dbReference type="ARBA" id="ARBA00007164"/>
    </source>
</evidence>
<evidence type="ECO:0000256" key="8">
    <source>
        <dbReference type="PIRSR" id="PIRSR618044-2"/>
    </source>
</evidence>
<dbReference type="Pfam" id="PF00768">
    <property type="entry name" value="Peptidase_S11"/>
    <property type="match status" value="1"/>
</dbReference>
<evidence type="ECO:0000256" key="4">
    <source>
        <dbReference type="ARBA" id="ARBA00022960"/>
    </source>
</evidence>
<keyword evidence="6" id="KW-0961">Cell wall biogenesis/degradation</keyword>
<dbReference type="Proteomes" id="UP000316388">
    <property type="component" value="Unassembled WGS sequence"/>
</dbReference>
<dbReference type="RefSeq" id="WP_143968544.1">
    <property type="nucleotide sequence ID" value="NZ_VJOO01000005.1"/>
</dbReference>
<dbReference type="InterPro" id="IPR018044">
    <property type="entry name" value="Peptidase_S11"/>
</dbReference>
<dbReference type="GO" id="GO:0009252">
    <property type="term" value="P:peptidoglycan biosynthetic process"/>
    <property type="evidence" value="ECO:0007669"/>
    <property type="project" value="UniProtKB-KW"/>
</dbReference>
<evidence type="ECO:0000256" key="6">
    <source>
        <dbReference type="ARBA" id="ARBA00023316"/>
    </source>
</evidence>